<protein>
    <submittedName>
        <fullName evidence="9">Probable ABC transporter permease protein HI_1471</fullName>
    </submittedName>
</protein>
<dbReference type="FunFam" id="1.10.3470.10:FF:000001">
    <property type="entry name" value="Vitamin B12 ABC transporter permease BtuC"/>
    <property type="match status" value="1"/>
</dbReference>
<keyword evidence="5 8" id="KW-0812">Transmembrane</keyword>
<evidence type="ECO:0000256" key="7">
    <source>
        <dbReference type="ARBA" id="ARBA00023136"/>
    </source>
</evidence>
<comment type="subcellular location">
    <subcellularLocation>
        <location evidence="1">Cell membrane</location>
        <topology evidence="1">Multi-pass membrane protein</topology>
    </subcellularLocation>
</comment>
<feature type="transmembrane region" description="Helical" evidence="8">
    <location>
        <begin position="324"/>
        <end position="342"/>
    </location>
</feature>
<proteinExistence type="inferred from homology"/>
<keyword evidence="6 8" id="KW-1133">Transmembrane helix</keyword>
<dbReference type="EMBL" id="UGQL01000001">
    <property type="protein sequence ID" value="STZ27512.1"/>
    <property type="molecule type" value="Genomic_DNA"/>
</dbReference>
<comment type="similarity">
    <text evidence="2">Belongs to the binding-protein-dependent transport system permease family. FecCD subfamily.</text>
</comment>
<gene>
    <name evidence="9" type="ORF">NCTC11179_01048</name>
</gene>
<evidence type="ECO:0000313" key="9">
    <source>
        <dbReference type="EMBL" id="STZ27512.1"/>
    </source>
</evidence>
<dbReference type="PANTHER" id="PTHR30472:SF25">
    <property type="entry name" value="ABC TRANSPORTER PERMEASE PROTEIN MJ0876-RELATED"/>
    <property type="match status" value="1"/>
</dbReference>
<evidence type="ECO:0000256" key="5">
    <source>
        <dbReference type="ARBA" id="ARBA00022692"/>
    </source>
</evidence>
<keyword evidence="7 8" id="KW-0472">Membrane</keyword>
<dbReference type="GO" id="GO:0005886">
    <property type="term" value="C:plasma membrane"/>
    <property type="evidence" value="ECO:0007669"/>
    <property type="project" value="UniProtKB-SubCell"/>
</dbReference>
<dbReference type="InterPro" id="IPR000522">
    <property type="entry name" value="ABC_transptr_permease_BtuC"/>
</dbReference>
<feature type="transmembrane region" description="Helical" evidence="8">
    <location>
        <begin position="204"/>
        <end position="225"/>
    </location>
</feature>
<evidence type="ECO:0000256" key="3">
    <source>
        <dbReference type="ARBA" id="ARBA00022448"/>
    </source>
</evidence>
<feature type="transmembrane region" description="Helical" evidence="8">
    <location>
        <begin position="252"/>
        <end position="279"/>
    </location>
</feature>
<evidence type="ECO:0000256" key="1">
    <source>
        <dbReference type="ARBA" id="ARBA00004651"/>
    </source>
</evidence>
<accession>A0A378RKJ8</accession>
<evidence type="ECO:0000313" key="10">
    <source>
        <dbReference type="Proteomes" id="UP000255024"/>
    </source>
</evidence>
<dbReference type="SUPFAM" id="SSF81345">
    <property type="entry name" value="ABC transporter involved in vitamin B12 uptake, BtuC"/>
    <property type="match status" value="1"/>
</dbReference>
<keyword evidence="3" id="KW-0813">Transport</keyword>
<evidence type="ECO:0000256" key="8">
    <source>
        <dbReference type="SAM" id="Phobius"/>
    </source>
</evidence>
<name>A0A378RKJ8_MYROD</name>
<organism evidence="9 10">
    <name type="scientific">Myroides odoratus</name>
    <name type="common">Flavobacterium odoratum</name>
    <dbReference type="NCBI Taxonomy" id="256"/>
    <lineage>
        <taxon>Bacteria</taxon>
        <taxon>Pseudomonadati</taxon>
        <taxon>Bacteroidota</taxon>
        <taxon>Flavobacteriia</taxon>
        <taxon>Flavobacteriales</taxon>
        <taxon>Flavobacteriaceae</taxon>
        <taxon>Myroides</taxon>
    </lineage>
</organism>
<keyword evidence="4" id="KW-1003">Cell membrane</keyword>
<dbReference type="PANTHER" id="PTHR30472">
    <property type="entry name" value="FERRIC ENTEROBACTIN TRANSPORT SYSTEM PERMEASE PROTEIN"/>
    <property type="match status" value="1"/>
</dbReference>
<dbReference type="GO" id="GO:0022857">
    <property type="term" value="F:transmembrane transporter activity"/>
    <property type="evidence" value="ECO:0007669"/>
    <property type="project" value="InterPro"/>
</dbReference>
<feature type="transmembrane region" description="Helical" evidence="8">
    <location>
        <begin position="159"/>
        <end position="184"/>
    </location>
</feature>
<evidence type="ECO:0000256" key="2">
    <source>
        <dbReference type="ARBA" id="ARBA00007935"/>
    </source>
</evidence>
<keyword evidence="10" id="KW-1185">Reference proteome</keyword>
<dbReference type="GO" id="GO:0033214">
    <property type="term" value="P:siderophore-iron import into cell"/>
    <property type="evidence" value="ECO:0007669"/>
    <property type="project" value="TreeGrafter"/>
</dbReference>
<dbReference type="InterPro" id="IPR037294">
    <property type="entry name" value="ABC_BtuC-like"/>
</dbReference>
<evidence type="ECO:0000256" key="4">
    <source>
        <dbReference type="ARBA" id="ARBA00022475"/>
    </source>
</evidence>
<feature type="transmembrane region" description="Helical" evidence="8">
    <location>
        <begin position="75"/>
        <end position="92"/>
    </location>
</feature>
<sequence>MSMKQRKRKYSYLVCLLFAVGSMALWAVLSGQIAITTQDVWAILVAESPAKLVSQEGIQLDIIQEVLWTMRMPRVAMAIVVGAALSIGGVVMQSTVQNPLADPFLLGISSGASLGATVAIVLGWGISSFWGIPLMAFLGACGATLFIFALSLQNRGVSTLYLILAGTVINAFCAALSNALVYVAEDSEKVRAVAFWSMGSLAQVSWLEVGIIFIALLVILGYFLLHAKELDAMMMGNESAITLGINPNKQRLILILLVTLLTSLVVSFCGVIGFVGLTIPHIVRNLVGSKHHWTLLFSAVLGALFLVGADWLSRVLIPQSEVAIGIVTALIGCPIFALILVTNKKKAS</sequence>
<dbReference type="Gene3D" id="1.10.3470.10">
    <property type="entry name" value="ABC transporter involved in vitamin B12 uptake, BtuC"/>
    <property type="match status" value="1"/>
</dbReference>
<dbReference type="Proteomes" id="UP000255024">
    <property type="component" value="Unassembled WGS sequence"/>
</dbReference>
<dbReference type="AlphaFoldDB" id="A0A378RKJ8"/>
<reference evidence="9 10" key="1">
    <citation type="submission" date="2018-06" db="EMBL/GenBank/DDBJ databases">
        <authorList>
            <consortium name="Pathogen Informatics"/>
            <person name="Doyle S."/>
        </authorList>
    </citation>
    <scope>NUCLEOTIDE SEQUENCE [LARGE SCALE GENOMIC DNA]</scope>
    <source>
        <strain evidence="9 10">NCTC11179</strain>
    </source>
</reference>
<feature type="transmembrane region" description="Helical" evidence="8">
    <location>
        <begin position="104"/>
        <end position="126"/>
    </location>
</feature>
<evidence type="ECO:0000256" key="6">
    <source>
        <dbReference type="ARBA" id="ARBA00022989"/>
    </source>
</evidence>
<dbReference type="Pfam" id="PF01032">
    <property type="entry name" value="FecCD"/>
    <property type="match status" value="1"/>
</dbReference>
<dbReference type="CDD" id="cd06550">
    <property type="entry name" value="TM_ABC_iron-siderophores_like"/>
    <property type="match status" value="1"/>
</dbReference>
<feature type="transmembrane region" description="Helical" evidence="8">
    <location>
        <begin position="132"/>
        <end position="152"/>
    </location>
</feature>
<feature type="transmembrane region" description="Helical" evidence="8">
    <location>
        <begin position="291"/>
        <end position="312"/>
    </location>
</feature>